<keyword evidence="3" id="KW-1185">Reference proteome</keyword>
<dbReference type="InterPro" id="IPR038765">
    <property type="entry name" value="Papain-like_cys_pep_sf"/>
</dbReference>
<reference evidence="3" key="1">
    <citation type="journal article" date="2019" name="Int. J. Syst. Evol. Microbiol.">
        <title>The Global Catalogue of Microorganisms (GCM) 10K type strain sequencing project: providing services to taxonomists for standard genome sequencing and annotation.</title>
        <authorList>
            <consortium name="The Broad Institute Genomics Platform"/>
            <consortium name="The Broad Institute Genome Sequencing Center for Infectious Disease"/>
            <person name="Wu L."/>
            <person name="Ma J."/>
        </authorList>
    </citation>
    <scope>NUCLEOTIDE SEQUENCE [LARGE SCALE GENOMIC DNA]</scope>
    <source>
        <strain evidence="3">IBRC-M 10987</strain>
    </source>
</reference>
<dbReference type="EMBL" id="JBHSAM010000034">
    <property type="protein sequence ID" value="MFC4102936.1"/>
    <property type="molecule type" value="Genomic_DNA"/>
</dbReference>
<feature type="domain" description="Transglutaminase-like" evidence="1">
    <location>
        <begin position="177"/>
        <end position="246"/>
    </location>
</feature>
<dbReference type="Proteomes" id="UP001595715">
    <property type="component" value="Unassembled WGS sequence"/>
</dbReference>
<dbReference type="Pfam" id="PF08379">
    <property type="entry name" value="Bact_transglu_N"/>
    <property type="match status" value="1"/>
</dbReference>
<dbReference type="PANTHER" id="PTHR33490:SF6">
    <property type="entry name" value="SLL1049 PROTEIN"/>
    <property type="match status" value="1"/>
</dbReference>
<dbReference type="PANTHER" id="PTHR33490">
    <property type="entry name" value="BLR5614 PROTEIN-RELATED"/>
    <property type="match status" value="1"/>
</dbReference>
<dbReference type="SMART" id="SM00460">
    <property type="entry name" value="TGc"/>
    <property type="match status" value="1"/>
</dbReference>
<dbReference type="Pfam" id="PF01841">
    <property type="entry name" value="Transglut_core"/>
    <property type="match status" value="1"/>
</dbReference>
<comment type="caution">
    <text evidence="2">The sequence shown here is derived from an EMBL/GenBank/DDBJ whole genome shotgun (WGS) entry which is preliminary data.</text>
</comment>
<dbReference type="Gene3D" id="3.10.620.30">
    <property type="match status" value="1"/>
</dbReference>
<organism evidence="2 3">
    <name type="scientific">Paenibacillus xanthanilyticus</name>
    <dbReference type="NCBI Taxonomy" id="1783531"/>
    <lineage>
        <taxon>Bacteria</taxon>
        <taxon>Bacillati</taxon>
        <taxon>Bacillota</taxon>
        <taxon>Bacilli</taxon>
        <taxon>Bacillales</taxon>
        <taxon>Paenibacillaceae</taxon>
        <taxon>Paenibacillus</taxon>
    </lineage>
</organism>
<dbReference type="InterPro" id="IPR002931">
    <property type="entry name" value="Transglutaminase-like"/>
</dbReference>
<dbReference type="InterPro" id="IPR013589">
    <property type="entry name" value="Bac_transglu_N"/>
</dbReference>
<evidence type="ECO:0000313" key="2">
    <source>
        <dbReference type="EMBL" id="MFC4102936.1"/>
    </source>
</evidence>
<accession>A0ABV8KAB1</accession>
<evidence type="ECO:0000313" key="3">
    <source>
        <dbReference type="Proteomes" id="UP001595715"/>
    </source>
</evidence>
<gene>
    <name evidence="2" type="ORF">ACFOZ8_25265</name>
</gene>
<dbReference type="SUPFAM" id="SSF54001">
    <property type="entry name" value="Cysteine proteinases"/>
    <property type="match status" value="1"/>
</dbReference>
<evidence type="ECO:0000259" key="1">
    <source>
        <dbReference type="SMART" id="SM00460"/>
    </source>
</evidence>
<name>A0ABV8KAB1_9BACL</name>
<sequence length="291" mass="32333">MKLLITHTTQYTYSSPAVDSVNELRLTPFTNEHQSCFRHTLTVEPNAPLLGYDDFFGNRVHAFSVSEPHLRLTIRTQMTVVTKAAWPRPGGTRLSAGESWAALAEADMQDGFAEYLLPTAYTGLTEEVRSFADQAADAGQTEEEDVYDWLKRMSRRIKGDFVYDPGATDVHTVVSDMIVSRRGVCQDFAHLMIAASRSKGIPARYVSGYHFVGDLQGGSADFEQASHAWVEAYVPGLGWCGFDPTNDELIGERYVKLGHGRDYKDIVPVKGVYRGSGETKLDVKVDVRLAE</sequence>
<proteinExistence type="predicted"/>
<dbReference type="RefSeq" id="WP_377721538.1">
    <property type="nucleotide sequence ID" value="NZ_JBHSAM010000034.1"/>
</dbReference>
<protein>
    <submittedName>
        <fullName evidence="2">Transglutaminase domain-containing protein</fullName>
    </submittedName>
</protein>